<feature type="chain" id="PRO_5032550822" evidence="5">
    <location>
        <begin position="23"/>
        <end position="656"/>
    </location>
</feature>
<dbReference type="InterPro" id="IPR055372">
    <property type="entry name" value="CBM96"/>
</dbReference>
<feature type="domain" description="Alginate lyase" evidence="6">
    <location>
        <begin position="319"/>
        <end position="459"/>
    </location>
</feature>
<proteinExistence type="predicted"/>
<dbReference type="GO" id="GO:0042597">
    <property type="term" value="C:periplasmic space"/>
    <property type="evidence" value="ECO:0007669"/>
    <property type="project" value="InterPro"/>
</dbReference>
<dbReference type="EMBL" id="JABBJJ010000047">
    <property type="protein sequence ID" value="NMO15738.1"/>
    <property type="molecule type" value="Genomic_DNA"/>
</dbReference>
<evidence type="ECO:0000313" key="9">
    <source>
        <dbReference type="Proteomes" id="UP000518300"/>
    </source>
</evidence>
<reference evidence="8 9" key="1">
    <citation type="submission" date="2020-04" db="EMBL/GenBank/DDBJ databases">
        <title>Draft genome of Pyxidicoccus fallax type strain.</title>
        <authorList>
            <person name="Whitworth D.E."/>
        </authorList>
    </citation>
    <scope>NUCLEOTIDE SEQUENCE [LARGE SCALE GENOMIC DNA]</scope>
    <source>
        <strain evidence="8 9">DSM 14698</strain>
    </source>
</reference>
<evidence type="ECO:0000256" key="2">
    <source>
        <dbReference type="ARBA" id="ARBA00022525"/>
    </source>
</evidence>
<evidence type="ECO:0000256" key="3">
    <source>
        <dbReference type="ARBA" id="ARBA00022729"/>
    </source>
</evidence>
<dbReference type="Gene3D" id="1.50.10.100">
    <property type="entry name" value="Chondroitin AC/alginate lyase"/>
    <property type="match status" value="1"/>
</dbReference>
<evidence type="ECO:0000259" key="7">
    <source>
        <dbReference type="Pfam" id="PF24517"/>
    </source>
</evidence>
<dbReference type="InterPro" id="IPR008397">
    <property type="entry name" value="Alginate_lyase_dom"/>
</dbReference>
<evidence type="ECO:0000259" key="6">
    <source>
        <dbReference type="Pfam" id="PF05426"/>
    </source>
</evidence>
<dbReference type="SUPFAM" id="SSF48230">
    <property type="entry name" value="Chondroitin AC/alginate lyase"/>
    <property type="match status" value="1"/>
</dbReference>
<dbReference type="Pfam" id="PF05426">
    <property type="entry name" value="Alginate_lyase"/>
    <property type="match status" value="1"/>
</dbReference>
<dbReference type="GO" id="GO:0016829">
    <property type="term" value="F:lyase activity"/>
    <property type="evidence" value="ECO:0007669"/>
    <property type="project" value="UniProtKB-KW"/>
</dbReference>
<protein>
    <submittedName>
        <fullName evidence="8">DNRLRE domain-containing protein</fullName>
    </submittedName>
</protein>
<dbReference type="PROSITE" id="PS51257">
    <property type="entry name" value="PROKAR_LIPOPROTEIN"/>
    <property type="match status" value="1"/>
</dbReference>
<organism evidence="8 9">
    <name type="scientific">Pyxidicoccus fallax</name>
    <dbReference type="NCBI Taxonomy" id="394095"/>
    <lineage>
        <taxon>Bacteria</taxon>
        <taxon>Pseudomonadati</taxon>
        <taxon>Myxococcota</taxon>
        <taxon>Myxococcia</taxon>
        <taxon>Myxococcales</taxon>
        <taxon>Cystobacterineae</taxon>
        <taxon>Myxococcaceae</taxon>
        <taxon>Pyxidicoccus</taxon>
    </lineage>
</organism>
<name>A0A848LHA2_9BACT</name>
<gene>
    <name evidence="8" type="ORF">HG543_12865</name>
</gene>
<evidence type="ECO:0000256" key="5">
    <source>
        <dbReference type="SAM" id="SignalP"/>
    </source>
</evidence>
<keyword evidence="2" id="KW-0964">Secreted</keyword>
<comment type="caution">
    <text evidence="8">The sequence shown here is derived from an EMBL/GenBank/DDBJ whole genome shotgun (WGS) entry which is preliminary data.</text>
</comment>
<sequence>MRLSNWLWPRRLALLLVPGVLAACGVPESSDGDSPHTVTEQQQGALASDVTVSFQQGVSPSASYAGVTDTWLQENLPSTNVGADALLRMDLDYPAGSGQAANALLRFDLREIPAGATVRSVQLTFHVTNRTGGEGYFLYTAGRAWNEAEATWARASAASTWSAPGARGATDRGSTVLGTLLPTVTGTHTVTLGAQGLAAVQQWVNNPTSNHGFVLDALTNMDGLDLASSEAATLAQRPRLTVTYTPVFVHPGLHVSQAQLDFVKAKIAVGAEPWASQFANKLVKSSHANTAWVPRPVETMQCGNAGSTVDIGCYDSRQDALKAYTLALLWYHTREQRYADAAIRILDAYADTLQTILYVGSDNNTHNGPLQAAWLAELFPRSAEILRYSGSGWPRERAIKFGEMLKRAVLPRIINGWAGGGSNWNNSMTNGVMNIAIYTDDRALFERALGMWRVHVKETVYLTTDGAVPIPAPDQRNADGSWKSGVLLSTWRGQTEFGTTRVNGISLEACRDFGHATMSIASLSQAAETALIQGVDLYSGQEARLIAGAEFMARYIVPHAPANGDATTIPVESWLCARRSEFVKKNGVPVPNNTLEVQILPTWEILYNHFVTRKGRSMPSTAALLPRVRGVRPATDLQMSWETLTHAGVGSVGLEP</sequence>
<comment type="subcellular location">
    <subcellularLocation>
        <location evidence="1">Secreted</location>
    </subcellularLocation>
</comment>
<dbReference type="InterPro" id="IPR008929">
    <property type="entry name" value="Chondroitin_lyas"/>
</dbReference>
<feature type="signal peptide" evidence="5">
    <location>
        <begin position="1"/>
        <end position="22"/>
    </location>
</feature>
<evidence type="ECO:0000313" key="8">
    <source>
        <dbReference type="EMBL" id="NMO15738.1"/>
    </source>
</evidence>
<dbReference type="RefSeq" id="WP_169345031.1">
    <property type="nucleotide sequence ID" value="NZ_JABBJJ010000047.1"/>
</dbReference>
<dbReference type="Pfam" id="PF24517">
    <property type="entry name" value="CBM96"/>
    <property type="match status" value="1"/>
</dbReference>
<dbReference type="GO" id="GO:0005576">
    <property type="term" value="C:extracellular region"/>
    <property type="evidence" value="ECO:0007669"/>
    <property type="project" value="UniProtKB-SubCell"/>
</dbReference>
<keyword evidence="3 5" id="KW-0732">Signal</keyword>
<keyword evidence="9" id="KW-1185">Reference proteome</keyword>
<accession>A0A848LHA2</accession>
<dbReference type="AlphaFoldDB" id="A0A848LHA2"/>
<evidence type="ECO:0000256" key="1">
    <source>
        <dbReference type="ARBA" id="ARBA00004613"/>
    </source>
</evidence>
<keyword evidence="4" id="KW-0456">Lyase</keyword>
<feature type="domain" description="Carbohydrate-binding module family 96" evidence="7">
    <location>
        <begin position="64"/>
        <end position="157"/>
    </location>
</feature>
<dbReference type="NCBIfam" id="NF033679">
    <property type="entry name" value="DNRLRE_dom"/>
    <property type="match status" value="1"/>
</dbReference>
<evidence type="ECO:0000256" key="4">
    <source>
        <dbReference type="ARBA" id="ARBA00023239"/>
    </source>
</evidence>
<dbReference type="Proteomes" id="UP000518300">
    <property type="component" value="Unassembled WGS sequence"/>
</dbReference>